<dbReference type="EMBL" id="JAQFWP010000073">
    <property type="protein sequence ID" value="MDA2808145.1"/>
    <property type="molecule type" value="Genomic_DNA"/>
</dbReference>
<keyword evidence="1" id="KW-1133">Transmembrane helix</keyword>
<comment type="caution">
    <text evidence="2">The sequence shown here is derived from an EMBL/GenBank/DDBJ whole genome shotgun (WGS) entry which is preliminary data.</text>
</comment>
<name>A0ABT4TVB3_9ACTN</name>
<evidence type="ECO:0000256" key="1">
    <source>
        <dbReference type="SAM" id="Phobius"/>
    </source>
</evidence>
<keyword evidence="1" id="KW-0472">Membrane</keyword>
<dbReference type="Proteomes" id="UP001165685">
    <property type="component" value="Unassembled WGS sequence"/>
</dbReference>
<feature type="transmembrane region" description="Helical" evidence="1">
    <location>
        <begin position="108"/>
        <end position="133"/>
    </location>
</feature>
<feature type="transmembrane region" description="Helical" evidence="1">
    <location>
        <begin position="51"/>
        <end position="71"/>
    </location>
</feature>
<gene>
    <name evidence="2" type="ORF">O4U47_26790</name>
</gene>
<feature type="transmembrane region" description="Helical" evidence="1">
    <location>
        <begin position="83"/>
        <end position="102"/>
    </location>
</feature>
<organism evidence="2 3">
    <name type="scientific">Nocardiopsis suaedae</name>
    <dbReference type="NCBI Taxonomy" id="3018444"/>
    <lineage>
        <taxon>Bacteria</taxon>
        <taxon>Bacillati</taxon>
        <taxon>Actinomycetota</taxon>
        <taxon>Actinomycetes</taxon>
        <taxon>Streptosporangiales</taxon>
        <taxon>Nocardiopsidaceae</taxon>
        <taxon>Nocardiopsis</taxon>
    </lineage>
</organism>
<keyword evidence="1" id="KW-0812">Transmembrane</keyword>
<feature type="transmembrane region" description="Helical" evidence="1">
    <location>
        <begin position="20"/>
        <end position="45"/>
    </location>
</feature>
<evidence type="ECO:0000313" key="3">
    <source>
        <dbReference type="Proteomes" id="UP001165685"/>
    </source>
</evidence>
<proteinExistence type="predicted"/>
<accession>A0ABT4TVB3</accession>
<dbReference type="RefSeq" id="WP_270680759.1">
    <property type="nucleotide sequence ID" value="NZ_JAQFWP010000073.1"/>
</dbReference>
<reference evidence="2" key="1">
    <citation type="submission" date="2023-01" db="EMBL/GenBank/DDBJ databases">
        <title>Draft genome sequence of Nocardiopsis sp. LSu2-4 isolated from halophytes.</title>
        <authorList>
            <person name="Duangmal K."/>
            <person name="Chantavorakit T."/>
        </authorList>
    </citation>
    <scope>NUCLEOTIDE SEQUENCE</scope>
    <source>
        <strain evidence="2">LSu2-4</strain>
    </source>
</reference>
<evidence type="ECO:0000313" key="2">
    <source>
        <dbReference type="EMBL" id="MDA2808145.1"/>
    </source>
</evidence>
<sequence>MPDSASAGRSGPFASAVDFVVLPALFCAAVVAGIVGGVLSGWLAWLWLSGPLGQVVSGAALLVWLCVMYAAVRLAGWATASRAGAGVCAAGWTLAQTALVWAGETGDVIFAAAGINHAYLFGGVAAVVLAVVFTPPSGARDA</sequence>
<keyword evidence="3" id="KW-1185">Reference proteome</keyword>
<protein>
    <submittedName>
        <fullName evidence="2">Uncharacterized protein</fullName>
    </submittedName>
</protein>